<dbReference type="InterPro" id="IPR048228">
    <property type="entry name" value="HelD_bacillota"/>
</dbReference>
<dbReference type="Proteomes" id="UP000199230">
    <property type="component" value="Unassembled WGS sequence"/>
</dbReference>
<evidence type="ECO:0000256" key="3">
    <source>
        <dbReference type="ARBA" id="ARBA00022806"/>
    </source>
</evidence>
<dbReference type="InterPro" id="IPR014017">
    <property type="entry name" value="DNA_helicase_UvrD-like_C"/>
</dbReference>
<comment type="catalytic activity">
    <reaction evidence="6">
        <text>Couples ATP hydrolysis with the unwinding of duplex DNA by translocating in the 3'-5' direction.</text>
        <dbReference type="EC" id="5.6.2.4"/>
    </reaction>
</comment>
<dbReference type="GO" id="GO:0000725">
    <property type="term" value="P:recombinational repair"/>
    <property type="evidence" value="ECO:0007669"/>
    <property type="project" value="TreeGrafter"/>
</dbReference>
<dbReference type="PROSITE" id="PS51198">
    <property type="entry name" value="UVRD_HELICASE_ATP_BIND"/>
    <property type="match status" value="1"/>
</dbReference>
<keyword evidence="12" id="KW-1185">Reference proteome</keyword>
<dbReference type="Pfam" id="PF13361">
    <property type="entry name" value="UvrD_C"/>
    <property type="match status" value="1"/>
</dbReference>
<dbReference type="InterPro" id="IPR027785">
    <property type="entry name" value="UvrD-like_helicase_C"/>
</dbReference>
<sequence length="768" mass="88543">MPKDHKEDFPQEVQRLEETKDYLEQTIGTLLNSREKFKEEIKDAYLHLDFLDSSLSYSSIMLNSKMLDELEKNFALLMKSRQKPYFARMDLKQKGKEQTEAFYIGKVSLFDETMDTPLVVDWRAPIASVYYDGRLGETSYKASGGTYAIDLYKKRQYTIEEGNLQEYMDVDISTSDAFLQASLENHAGEKLKDIVSTIQEEQNTIIRADITKPLIIQGVAGSGKTTIALHRIAYLIYTYSDTFVPEDFMIIAPNHLFLDYISGVLPELGAERVHQTTYIDLMFSILGKKHRLTDSNEKLRFLVKNDPAGDLASAKKSMQEAAAFKNSMDMKKLLDLYIQQLKDTLLPEEDFCIGDKVLLTRQSIHQMVHEDFSYLPLYKRIDRLKKMLSKEAKNVSKKILASLEHEYDVLLDRIRSQEEPSDQRTDKLVSLMNERDEKLEALKKEVRNVANHYIKKIPKDTLLNLYQSLFSQKLLWEKATTFSTPETLGSLLEESNLIFASNKLELEDLAPMAYLHYQLFGLKEDLDIKYAVIDEAQDFSDFQFHVLREVLGTDQFTILGDLSQGIHMYRSITDWSYLQHHVFQDPANYLTLEQSYRTTIEIMNMANWVLSQSATEHLLKAKPVVRHGQEPTIKGFQETSQVIHAIHEQVKSLKEASFTTIAIITKSQEEATNLHKKLVKKTDLKPVLVTEKTLHFDHSIFVIPAHLSKGLEFDAVIITTLEDRFTLEALDAKLLYVAMTRALHRLSFFYTEGTLDYSIDSYHPKELL</sequence>
<dbReference type="EC" id="5.6.2.4" evidence="7"/>
<keyword evidence="3 9" id="KW-0347">Helicase</keyword>
<dbReference type="GO" id="GO:0005829">
    <property type="term" value="C:cytosol"/>
    <property type="evidence" value="ECO:0007669"/>
    <property type="project" value="TreeGrafter"/>
</dbReference>
<dbReference type="GO" id="GO:0043138">
    <property type="term" value="F:3'-5' DNA helicase activity"/>
    <property type="evidence" value="ECO:0007669"/>
    <property type="project" value="UniProtKB-EC"/>
</dbReference>
<dbReference type="GO" id="GO:0003677">
    <property type="term" value="F:DNA binding"/>
    <property type="evidence" value="ECO:0007669"/>
    <property type="project" value="InterPro"/>
</dbReference>
<dbReference type="Gene3D" id="3.40.50.300">
    <property type="entry name" value="P-loop containing nucleotide triphosphate hydrolases"/>
    <property type="match status" value="3"/>
</dbReference>
<keyword evidence="5" id="KW-0413">Isomerase</keyword>
<dbReference type="STRING" id="159292.SAMN05192546_10650"/>
<gene>
    <name evidence="11" type="ORF">SAMN05192546_10650</name>
</gene>
<evidence type="ECO:0000256" key="9">
    <source>
        <dbReference type="PROSITE-ProRule" id="PRU00560"/>
    </source>
</evidence>
<dbReference type="Pfam" id="PF13245">
    <property type="entry name" value="AAA_19"/>
    <property type="match status" value="1"/>
</dbReference>
<feature type="binding site" evidence="9">
    <location>
        <begin position="218"/>
        <end position="225"/>
    </location>
    <ligand>
        <name>ATP</name>
        <dbReference type="ChEBI" id="CHEBI:30616"/>
    </ligand>
</feature>
<dbReference type="PANTHER" id="PTHR11070:SF17">
    <property type="entry name" value="DNA HELICASE IV"/>
    <property type="match status" value="1"/>
</dbReference>
<evidence type="ECO:0000259" key="10">
    <source>
        <dbReference type="PROSITE" id="PS51198"/>
    </source>
</evidence>
<feature type="domain" description="UvrD-like helicase ATP-binding" evidence="10">
    <location>
        <begin position="197"/>
        <end position="599"/>
    </location>
</feature>
<keyword evidence="2 9" id="KW-0378">Hydrolase</keyword>
<proteinExistence type="predicted"/>
<evidence type="ECO:0000256" key="5">
    <source>
        <dbReference type="ARBA" id="ARBA00023235"/>
    </source>
</evidence>
<dbReference type="SUPFAM" id="SSF52540">
    <property type="entry name" value="P-loop containing nucleoside triphosphate hydrolases"/>
    <property type="match status" value="1"/>
</dbReference>
<evidence type="ECO:0000256" key="2">
    <source>
        <dbReference type="ARBA" id="ARBA00022801"/>
    </source>
</evidence>
<dbReference type="AlphaFoldDB" id="A0A1H3P9F6"/>
<dbReference type="GO" id="GO:0005524">
    <property type="term" value="F:ATP binding"/>
    <property type="evidence" value="ECO:0007669"/>
    <property type="project" value="UniProtKB-UniRule"/>
</dbReference>
<dbReference type="EMBL" id="FNPV01000006">
    <property type="protein sequence ID" value="SDY97019.1"/>
    <property type="molecule type" value="Genomic_DNA"/>
</dbReference>
<accession>A0A1H3P9F6</accession>
<evidence type="ECO:0000256" key="1">
    <source>
        <dbReference type="ARBA" id="ARBA00022741"/>
    </source>
</evidence>
<organism evidence="11 12">
    <name type="scientific">Tindallia californiensis</name>
    <dbReference type="NCBI Taxonomy" id="159292"/>
    <lineage>
        <taxon>Bacteria</taxon>
        <taxon>Bacillati</taxon>
        <taxon>Bacillota</taxon>
        <taxon>Clostridia</taxon>
        <taxon>Peptostreptococcales</taxon>
        <taxon>Tindalliaceae</taxon>
        <taxon>Tindallia</taxon>
    </lineage>
</organism>
<evidence type="ECO:0000313" key="11">
    <source>
        <dbReference type="EMBL" id="SDY97019.1"/>
    </source>
</evidence>
<dbReference type="Pfam" id="PF13538">
    <property type="entry name" value="UvrD_C_2"/>
    <property type="match status" value="1"/>
</dbReference>
<name>A0A1H3P9F6_9FIRM</name>
<dbReference type="PANTHER" id="PTHR11070">
    <property type="entry name" value="UVRD / RECB / PCRA DNA HELICASE FAMILY MEMBER"/>
    <property type="match status" value="1"/>
</dbReference>
<dbReference type="InterPro" id="IPR000212">
    <property type="entry name" value="DNA_helicase_UvrD/REP"/>
</dbReference>
<protein>
    <recommendedName>
        <fullName evidence="7">DNA 3'-5' helicase</fullName>
        <ecNumber evidence="7">5.6.2.4</ecNumber>
    </recommendedName>
</protein>
<dbReference type="InterPro" id="IPR027417">
    <property type="entry name" value="P-loop_NTPase"/>
</dbReference>
<keyword evidence="1 9" id="KW-0547">Nucleotide-binding</keyword>
<evidence type="ECO:0000256" key="8">
    <source>
        <dbReference type="ARBA" id="ARBA00048988"/>
    </source>
</evidence>
<comment type="catalytic activity">
    <reaction evidence="8">
        <text>ATP + H2O = ADP + phosphate + H(+)</text>
        <dbReference type="Rhea" id="RHEA:13065"/>
        <dbReference type="ChEBI" id="CHEBI:15377"/>
        <dbReference type="ChEBI" id="CHEBI:15378"/>
        <dbReference type="ChEBI" id="CHEBI:30616"/>
        <dbReference type="ChEBI" id="CHEBI:43474"/>
        <dbReference type="ChEBI" id="CHEBI:456216"/>
        <dbReference type="EC" id="5.6.2.4"/>
    </reaction>
</comment>
<evidence type="ECO:0000313" key="12">
    <source>
        <dbReference type="Proteomes" id="UP000199230"/>
    </source>
</evidence>
<dbReference type="RefSeq" id="WP_093313735.1">
    <property type="nucleotide sequence ID" value="NZ_FNPV01000006.1"/>
</dbReference>
<dbReference type="NCBIfam" id="NF041464">
    <property type="entry name" value="HelD_BACSU"/>
    <property type="match status" value="1"/>
</dbReference>
<dbReference type="GO" id="GO:0016887">
    <property type="term" value="F:ATP hydrolysis activity"/>
    <property type="evidence" value="ECO:0007669"/>
    <property type="project" value="RHEA"/>
</dbReference>
<dbReference type="InterPro" id="IPR014016">
    <property type="entry name" value="UvrD-like_ATP-bd"/>
</dbReference>
<evidence type="ECO:0000256" key="7">
    <source>
        <dbReference type="ARBA" id="ARBA00034808"/>
    </source>
</evidence>
<dbReference type="OrthoDB" id="9787585at2"/>
<evidence type="ECO:0000256" key="4">
    <source>
        <dbReference type="ARBA" id="ARBA00022840"/>
    </source>
</evidence>
<reference evidence="11 12" key="1">
    <citation type="submission" date="2016-10" db="EMBL/GenBank/DDBJ databases">
        <authorList>
            <person name="de Groot N.N."/>
        </authorList>
    </citation>
    <scope>NUCLEOTIDE SEQUENCE [LARGE SCALE GENOMIC DNA]</scope>
    <source>
        <strain evidence="11 12">APO</strain>
    </source>
</reference>
<keyword evidence="4 9" id="KW-0067">ATP-binding</keyword>
<evidence type="ECO:0000256" key="6">
    <source>
        <dbReference type="ARBA" id="ARBA00034617"/>
    </source>
</evidence>